<proteinExistence type="evidence at protein level"/>
<sequence>MIEFLHYVYQTATDNAKFFSILLSISVVASIYLLQILRNYVRILKLVEENNRKEGKLLGLCVVHEFTYSWRRGVTLRPIHFGSKEQKCGVKEKESEGEV</sequence>
<evidence type="ECO:0000313" key="2">
    <source>
        <dbReference type="Proteomes" id="UP000007305"/>
    </source>
</evidence>
<geneLocation type="mitochondrion" evidence="1"/>
<keyword evidence="3" id="KW-1267">Proteomics identification</keyword>
<dbReference type="GeneID" id="4055956"/>
<keyword evidence="2" id="KW-1185">Reference proteome</keyword>
<dbReference type="RefSeq" id="YP_588312.1">
    <property type="nucleotide sequence ID" value="NC_007982.1"/>
</dbReference>
<name>Q6R9J6_MAIZE</name>
<dbReference type="Proteomes" id="UP000007305">
    <property type="component" value="Mitochondrion"/>
</dbReference>
<keyword evidence="1" id="KW-0496">Mitochondrion</keyword>
<dbReference type="EMBL" id="AY506529">
    <property type="protein sequence ID" value="AAR91188.1"/>
    <property type="molecule type" value="Genomic_DNA"/>
</dbReference>
<dbReference type="HOGENOM" id="CLU_2323902_0_0_1"/>
<protein>
    <submittedName>
        <fullName evidence="1">Uncharacterized protein</fullName>
    </submittedName>
</protein>
<dbReference type="SMR" id="Q6R9J6"/>
<accession>Q6R9J6</accession>
<dbReference type="InParanoid" id="Q6R9J6"/>
<reference evidence="1 2" key="1">
    <citation type="journal article" date="2004" name="Plant Physiol.">
        <title>Sequence and comparative analysis of the maize NB mitochondrial genome.</title>
        <authorList>
            <person name="Clifton S.W."/>
            <person name="Minx P."/>
            <person name="Fauron C.M.-R."/>
            <person name="Gibson M."/>
            <person name="Allen J.O."/>
            <person name="Sun H."/>
            <person name="Thompson M."/>
            <person name="Barbazuk W.B."/>
            <person name="Kanuganti S."/>
            <person name="Tayloe C."/>
            <person name="Meyer L."/>
            <person name="Wilson R.K."/>
            <person name="Newton K.J."/>
        </authorList>
    </citation>
    <scope>NUCLEOTIDE SEQUENCE</scope>
    <source>
        <strain evidence="2">cv. B37N</strain>
    </source>
</reference>
<dbReference type="PaxDb" id="4577-GRMZM5G845024_P01"/>
<gene>
    <name evidence="1" type="primary">orf99-d</name>
</gene>
<organism evidence="1 2">
    <name type="scientific">Zea mays</name>
    <name type="common">Maize</name>
    <dbReference type="NCBI Taxonomy" id="4577"/>
    <lineage>
        <taxon>Eukaryota</taxon>
        <taxon>Viridiplantae</taxon>
        <taxon>Streptophyta</taxon>
        <taxon>Embryophyta</taxon>
        <taxon>Tracheophyta</taxon>
        <taxon>Spermatophyta</taxon>
        <taxon>Magnoliopsida</taxon>
        <taxon>Liliopsida</taxon>
        <taxon>Poales</taxon>
        <taxon>Poaceae</taxon>
        <taxon>PACMAD clade</taxon>
        <taxon>Panicoideae</taxon>
        <taxon>Andropogonodae</taxon>
        <taxon>Andropogoneae</taxon>
        <taxon>Tripsacinae</taxon>
        <taxon>Zea</taxon>
    </lineage>
</organism>
<evidence type="ECO:0000313" key="1">
    <source>
        <dbReference type="EMBL" id="AAR91188.1"/>
    </source>
</evidence>
<dbReference type="AlphaFoldDB" id="Q6R9J6"/>
<evidence type="ECO:0007829" key="3">
    <source>
        <dbReference type="PeptideAtlas" id="Q6R9J6"/>
    </source>
</evidence>